<gene>
    <name evidence="3" type="ORF">JKF63_01135</name>
</gene>
<feature type="compositionally biased region" description="Basic and acidic residues" evidence="2">
    <location>
        <begin position="1536"/>
        <end position="1546"/>
    </location>
</feature>
<dbReference type="Proteomes" id="UP000674318">
    <property type="component" value="Chromosome 35"/>
</dbReference>
<dbReference type="EMBL" id="JAFJZO010000035">
    <property type="protein sequence ID" value="KAG5492557.1"/>
    <property type="molecule type" value="Genomic_DNA"/>
</dbReference>
<evidence type="ECO:0000256" key="1">
    <source>
        <dbReference type="SAM" id="Coils"/>
    </source>
</evidence>
<dbReference type="PANTHER" id="PTHR23159:SF31">
    <property type="entry name" value="CENTROSOME-ASSOCIATED PROTEIN CEP250 ISOFORM X1"/>
    <property type="match status" value="1"/>
</dbReference>
<proteinExistence type="predicted"/>
<comment type="caution">
    <text evidence="3">The sequence shown here is derived from an EMBL/GenBank/DDBJ whole genome shotgun (WGS) entry which is preliminary data.</text>
</comment>
<evidence type="ECO:0000256" key="2">
    <source>
        <dbReference type="SAM" id="MobiDB-lite"/>
    </source>
</evidence>
<dbReference type="OrthoDB" id="265554at2759"/>
<feature type="region of interest" description="Disordered" evidence="2">
    <location>
        <begin position="1527"/>
        <end position="1554"/>
    </location>
</feature>
<feature type="compositionally biased region" description="Polar residues" evidence="2">
    <location>
        <begin position="263"/>
        <end position="275"/>
    </location>
</feature>
<accession>A0A836HU52</accession>
<feature type="region of interest" description="Disordered" evidence="2">
    <location>
        <begin position="1145"/>
        <end position="1184"/>
    </location>
</feature>
<protein>
    <submittedName>
        <fullName evidence="3">Uncharacterized protein</fullName>
    </submittedName>
</protein>
<dbReference type="RefSeq" id="XP_067753341.1">
    <property type="nucleotide sequence ID" value="XM_067897184.1"/>
</dbReference>
<feature type="region of interest" description="Disordered" evidence="2">
    <location>
        <begin position="261"/>
        <end position="313"/>
    </location>
</feature>
<evidence type="ECO:0000313" key="3">
    <source>
        <dbReference type="EMBL" id="KAG5492557.1"/>
    </source>
</evidence>
<sequence length="3116" mass="334632">MLSTLRLPVHEGVVVDKAQIACISDEGLPASPRPRVASPFRCGTPSMASLFRAGSISSENVPPPSVIQHIEGRLWYVTGKYGPGKRNSSAQWVICEDHRLSVYSSWAKSSRLVEEVRFERVRIIFNFLHRHKHPHEMGSCAPETRRLTIHRNEPRTAAESRYVFQVRDQPPTAVLGGYYYFGVECSMRDSVSDTLHRNFAIFCTDHSDDHRQWLGFWEEMQLRYPMLRNRDVRAVSMDMSTMISSEFVFPQPAASLIEEEQCTSDTDTASNSELPSSIHRDDDSLAATHAPRLTDSEHELPPPKGSMLPPSFTLRASADVNDGHRSLQGYFHGDDEGIEAGGVDQWTTLITDAERQARDGIELMEAATRSLLGANQMLRSFVHHVASTATPLPSVALESGKSEDPTGDGSEGDVVLRDDCTIGALQTELKALCASLNIAETHCAGPAAGCTGEENQVLAAYERELAELRDQNAALRNELDTSLATVTRHVEKALEKWILTDDVDLADSDAGSGGSHTGGVELVSPVGRQRYLAADEALVRALVDAAFDRKSSAAVFASSGGFPTYAKINTQDESAFGLQASYPAIPTGTDVCEEVVTTGYSLGTASVSPQAWRAPDSDAHHSDTSNAAGALAASPPALVQQHLSTFALEHARRLGGDDSASSVSADRDFLLYYVMEEVVAAFNRLVEVPSRATCVSNTNGGVSASSSLATAVSSWLSVLNRCLLRNINGAGAVSDADTSTQIPLAAADISGSAECTSCPVDSAAAGDGASQNGSSADVSSFMRQTRTRAPLTDEGAAIVSDFHRTVQDVVVWILHLQREQQRHVAYVATLDGLTCQYDLFRPLKVIEGELERAATCAQSAAAAAKSARDTECSHNEGASPDTRALTAVPVSGVSDDGYEDAESHPGQGPDARDVEGCLKARLQHAVDVFDSKCKEASALRRLLTTILYGNAAVLQCPDSSDEIAAASTMSAAAACEAFRAAKDAGIGDLDKLRDTAEASVAARAREEMWANTLTPAVLQACADALIGASCVQDLVRSLQLTLGRCPEAGGLPAWDEGTVQVPPLSQHNLCGLVQELHQCLATEQAGCDQLLNGVMRIFTSIGSCERERVAAAACSTAMATTTNAEAVKTDSSHVWEAYKYSANETQGGQQRSLDEPVKTASKPYCASPPAQTEADSESEPHRSASGAVVPLMQRLSASIASTQAALRHLVGILLRHGVGAGASLSEALLVLPTVNHMGSPNIHSFEQDGTSPSGCAGVLAGAFEDLLKRSEEAASERREWIRQLFCWIKDFHLAFADDTAPTGALGPLCDMSTALAAYDQLLEELSSTQSQYLSRVDAVEALLGTTNCACIISAPEIGDGMGHADTAVLAAAAEADIAEALHASRVHISVPAASFDRFQRLVRVNVIIVHDAHRLTWASLASAIRDCPCTRLREVLKGATLDFVATTLDSHQEHIPHPTIVDTPESISTVENLVQSMQHRAAKMSAILSFEQKILALLPSPPEAAVRHPTLPTANDPRLACEAENSSIDMPGTTHSTEHRSDHFHQPDSAALSPPVTLDSSIPRFPAASPPPLQYQCAGSAQAPLSMQHSAEELHLTVLADEPQTVVDSLRSGHDTARSRSTAFSTATAGSPQHIIPHSLAHTPNIVPSSHLNSPHRQDLCYFPEKLEVPPAAAQLAECADAVVSTRAEDAEGLRRIAEALGMAPDAYAGEYDGTPVPTAAQLAECADAVVSTRAEDAEGLRRIAEALGMAPDAYAGEYDGTPVPTAAQLAECAGAVVSTRAEDAEGLRRIAEALGMAPDAYAGEYDGTPVPTAAQLAECVGAVVSTRAEDVGGDSRTGPSGSGGAEPVQVCTKGLADSGMRYMMDVDEMEAALGVLVALGDVMEGAGVVSGVAEEGWWRCSGRGRWEAGARLVRQLSTAVGESREELGEFTERMKQVEDQLSDMEHDHKESCETIAAALEKLRSGLGEVDLENAGEVSPPSSSRSTVCGTLYASLRQLTSEVSEVTLALRRVKVLLDEHNAEEKRMTHLEEMSFPVAHQDGGDTLLAGLVVTYEDVVAGVHAKVDALKRERERRAAMETVLRNFLSAVFDGETAFEEEVSPCALSFSPQRSVEGRERMAPGDSNASVSGESSLPRLRCLLPSCSGNADSQLGGNDRSFATQSLGGVTDALEKVCRQTKQAENAIATLRAAVAATWKALGGEDDAAHTSDSEAGRLLVELAQSIADSLGSFTSLLEPLERSDSTTSGREPLAHLIDRIKEKFCSSLGRLMPTQSLTKGEEVPLIYNEVISTGRSPRSSLNRHLPRKQKPVAPELVCAESFHLSQQVVHNNGSFFSSATAMLKVRPLPPPEPPVSAEDLRRETEYRMEELDVLRKGCGAALGILDPSLQVSDMDCNTMVMHLAGHCTDVQAAIQITDAIFEDDMILGVSTAAATYKANHPSADEDSLSARCSVLVGVLKSFANLCESLQQTQANMEKQQRFLMDNEDQQTSELRHALMELEEQLHDSNAVRIESQKAREAAEERAAELSSALEVAQSELADLQRVRDDLEESRVQLRQQHDDDAGELHYIEERLTSLSSDVIALQRMLEEASNVVHQQLLGLCQRLHLTLLGKEASKPGVLAESKAQETLLPTLHAIVTTLQSAVDELASFSTEGKRISVMVSEERIQAAHQAAALKGQLAAVTEAKEETEAAAKHLRQAKDTLENEVETLNRALRKSAAMLEDEETNHQRQLRQVQVTAEDLLAVLQKRLDHATCAHREEKRLRAASDDNVQRLRAALAEMKSALTRQKRCVSEEAMTQREVSARRIASLEADISAARLRIDELAHTLRCATDDKGKAERALEAETQVRAKLVAELAEAHVQLRAGSDVLSSICASIVSTGLVPSTTSSAPLSALLVKAPELLAAVLGHLEMLQSASEARKAARQQRQNRGIQCEGVVVETLAAFSDIWAAAVKTGRTPARLNEAWLTPTDKAEVVMSVLEHSDSPQLEDLAATRQRLLVLLCHQRVSHQVRSAALGSLEHVTTATLLEAYHDVLEGHYESRQAALEQELSSAQSKAQNLLARLQEQEEQHAAETEAMEIQIGHMRQMVQKKIIADEIAEQQLRETSAAAAVLPVL</sequence>
<feature type="compositionally biased region" description="Basic and acidic residues" evidence="2">
    <location>
        <begin position="292"/>
        <end position="301"/>
    </location>
</feature>
<organism evidence="3 4">
    <name type="scientific">Porcisia hertigi</name>
    <dbReference type="NCBI Taxonomy" id="2761500"/>
    <lineage>
        <taxon>Eukaryota</taxon>
        <taxon>Discoba</taxon>
        <taxon>Euglenozoa</taxon>
        <taxon>Kinetoplastea</taxon>
        <taxon>Metakinetoplastina</taxon>
        <taxon>Trypanosomatida</taxon>
        <taxon>Trypanosomatidae</taxon>
        <taxon>Leishmaniinae</taxon>
        <taxon>Porcisia</taxon>
    </lineage>
</organism>
<feature type="coiled-coil region" evidence="1">
    <location>
        <begin position="2457"/>
        <end position="2561"/>
    </location>
</feature>
<dbReference type="GeneID" id="94287261"/>
<feature type="coiled-coil region" evidence="1">
    <location>
        <begin position="3043"/>
        <end position="3081"/>
    </location>
</feature>
<reference evidence="3 4" key="1">
    <citation type="submission" date="2021-02" db="EMBL/GenBank/DDBJ databases">
        <title>Porcisia hertigi Genome sequencing and assembly.</title>
        <authorList>
            <person name="Almutairi H."/>
            <person name="Gatherer D."/>
        </authorList>
    </citation>
    <scope>NUCLEOTIDE SEQUENCE [LARGE SCALE GENOMIC DNA]</scope>
    <source>
        <strain evidence="3 4">C119</strain>
    </source>
</reference>
<name>A0A836HU52_9TRYP</name>
<dbReference type="PANTHER" id="PTHR23159">
    <property type="entry name" value="CENTROSOMAL PROTEIN 2"/>
    <property type="match status" value="1"/>
</dbReference>
<keyword evidence="4" id="KW-1185">Reference proteome</keyword>
<feature type="coiled-coil region" evidence="1">
    <location>
        <begin position="451"/>
        <end position="485"/>
    </location>
</feature>
<feature type="region of interest" description="Disordered" evidence="2">
    <location>
        <begin position="393"/>
        <end position="413"/>
    </location>
</feature>
<dbReference type="KEGG" id="phet:94287261"/>
<keyword evidence="1" id="KW-0175">Coiled coil</keyword>
<feature type="coiled-coil region" evidence="1">
    <location>
        <begin position="2672"/>
        <end position="2731"/>
    </location>
</feature>
<evidence type="ECO:0000313" key="4">
    <source>
        <dbReference type="Proteomes" id="UP000674318"/>
    </source>
</evidence>
<feature type="coiled-coil region" evidence="1">
    <location>
        <begin position="1921"/>
        <end position="1948"/>
    </location>
</feature>